<dbReference type="RefSeq" id="WP_147851039.1">
    <property type="nucleotide sequence ID" value="NZ_VDUZ01000049.1"/>
</dbReference>
<dbReference type="Gene3D" id="3.40.50.2000">
    <property type="entry name" value="Glycogen Phosphorylase B"/>
    <property type="match status" value="2"/>
</dbReference>
<keyword evidence="3" id="KW-1185">Reference proteome</keyword>
<organism evidence="2 3">
    <name type="scientific">Vineibacter terrae</name>
    <dbReference type="NCBI Taxonomy" id="2586908"/>
    <lineage>
        <taxon>Bacteria</taxon>
        <taxon>Pseudomonadati</taxon>
        <taxon>Pseudomonadota</taxon>
        <taxon>Alphaproteobacteria</taxon>
        <taxon>Hyphomicrobiales</taxon>
        <taxon>Vineibacter</taxon>
    </lineage>
</organism>
<dbReference type="PANTHER" id="PTHR10788">
    <property type="entry name" value="TREHALOSE-6-PHOSPHATE SYNTHASE"/>
    <property type="match status" value="1"/>
</dbReference>
<sequence>MGRLVIVSNRVPASGRVPDAGGLAVGLSEALRGSTLWFGWSGETGGSAAAEAQVTTAGTVTYATVDLTTEEYNRFYVGFSNGSLWPLFHFRIGLMEFRREYLEGYLAVNRKFAMALAPLLQPDDVVWVHDYHFMPFADELRRLGVRNRVGFFLHTPFVPASVFAALPRGEHLLEAMCAYDVIGFQTEPDRLGFLDCLHQLLGIEIGDGRTIFRDGRTISVLTNPIGIDPDSFAQDARRTARSQEARRLRESLVGRALILGVERLDYSKGLTHRFEGFRRLLSRFPDHRLKVSYLQIAARSRQDVNQYRALRRELDQLAGNINGRFAEFDWVPLRYMTRSLSRSTLAGFHRIARVGLVTPLRDGMNLVAKEYVAAQDPADPGVLVLSRFAGAARELDAALMVNPFDPDEIAESLHLALSMPAEERIARHAALLERVRSVTAQTWCQRMLDALQESPNIAADQPIDIVP</sequence>
<dbReference type="OrthoDB" id="9815690at2"/>
<protein>
    <submittedName>
        <fullName evidence="2">Trehalose-6-phosphate synthase</fullName>
    </submittedName>
</protein>
<accession>A0A5C8PCE6</accession>
<dbReference type="Pfam" id="PF00982">
    <property type="entry name" value="Glyco_transf_20"/>
    <property type="match status" value="1"/>
</dbReference>
<dbReference type="InterPro" id="IPR001830">
    <property type="entry name" value="Glyco_trans_20"/>
</dbReference>
<evidence type="ECO:0000256" key="1">
    <source>
        <dbReference type="ARBA" id="ARBA00008799"/>
    </source>
</evidence>
<dbReference type="CDD" id="cd03788">
    <property type="entry name" value="GT20_TPS"/>
    <property type="match status" value="1"/>
</dbReference>
<dbReference type="Proteomes" id="UP000321638">
    <property type="component" value="Unassembled WGS sequence"/>
</dbReference>
<dbReference type="SUPFAM" id="SSF53756">
    <property type="entry name" value="UDP-Glycosyltransferase/glycogen phosphorylase"/>
    <property type="match status" value="1"/>
</dbReference>
<evidence type="ECO:0000313" key="3">
    <source>
        <dbReference type="Proteomes" id="UP000321638"/>
    </source>
</evidence>
<dbReference type="AlphaFoldDB" id="A0A5C8PCE6"/>
<proteinExistence type="inferred from homology"/>
<reference evidence="2 3" key="1">
    <citation type="submission" date="2019-06" db="EMBL/GenBank/DDBJ databases">
        <title>New taxonomy in bacterial strain CC-CFT640, isolated from vineyard.</title>
        <authorList>
            <person name="Lin S.-Y."/>
            <person name="Tsai C.-F."/>
            <person name="Young C.-C."/>
        </authorList>
    </citation>
    <scope>NUCLEOTIDE SEQUENCE [LARGE SCALE GENOMIC DNA]</scope>
    <source>
        <strain evidence="2 3">CC-CFT640</strain>
    </source>
</reference>
<comment type="similarity">
    <text evidence="1">Belongs to the glycosyltransferase 20 family.</text>
</comment>
<evidence type="ECO:0000313" key="2">
    <source>
        <dbReference type="EMBL" id="TXL71059.1"/>
    </source>
</evidence>
<dbReference type="PANTHER" id="PTHR10788:SF106">
    <property type="entry name" value="BCDNA.GH08860"/>
    <property type="match status" value="1"/>
</dbReference>
<gene>
    <name evidence="2" type="ORF">FHP25_31800</name>
</gene>
<dbReference type="EMBL" id="VDUZ01000049">
    <property type="protein sequence ID" value="TXL71059.1"/>
    <property type="molecule type" value="Genomic_DNA"/>
</dbReference>
<dbReference type="GO" id="GO:0005992">
    <property type="term" value="P:trehalose biosynthetic process"/>
    <property type="evidence" value="ECO:0007669"/>
    <property type="project" value="InterPro"/>
</dbReference>
<name>A0A5C8PCE6_9HYPH</name>
<dbReference type="GO" id="GO:0003825">
    <property type="term" value="F:alpha,alpha-trehalose-phosphate synthase (UDP-forming) activity"/>
    <property type="evidence" value="ECO:0007669"/>
    <property type="project" value="TreeGrafter"/>
</dbReference>
<comment type="caution">
    <text evidence="2">The sequence shown here is derived from an EMBL/GenBank/DDBJ whole genome shotgun (WGS) entry which is preliminary data.</text>
</comment>